<gene>
    <name evidence="1" type="ORF">CDAR_299711</name>
</gene>
<keyword evidence="2" id="KW-1185">Reference proteome</keyword>
<proteinExistence type="predicted"/>
<sequence>INLTKLILNLNLATSERVLINAFCIDEPFSLHKIVCIICTEIACLTHKVECGKILLKYGAKYTHYLI</sequence>
<organism evidence="1 2">
    <name type="scientific">Caerostris darwini</name>
    <dbReference type="NCBI Taxonomy" id="1538125"/>
    <lineage>
        <taxon>Eukaryota</taxon>
        <taxon>Metazoa</taxon>
        <taxon>Ecdysozoa</taxon>
        <taxon>Arthropoda</taxon>
        <taxon>Chelicerata</taxon>
        <taxon>Arachnida</taxon>
        <taxon>Araneae</taxon>
        <taxon>Araneomorphae</taxon>
        <taxon>Entelegynae</taxon>
        <taxon>Araneoidea</taxon>
        <taxon>Araneidae</taxon>
        <taxon>Caerostris</taxon>
    </lineage>
</organism>
<dbReference type="Proteomes" id="UP001054837">
    <property type="component" value="Unassembled WGS sequence"/>
</dbReference>
<accession>A0AAV4NF63</accession>
<protein>
    <submittedName>
        <fullName evidence="1">Uncharacterized protein</fullName>
    </submittedName>
</protein>
<dbReference type="AlphaFoldDB" id="A0AAV4NF63"/>
<comment type="caution">
    <text evidence="1">The sequence shown here is derived from an EMBL/GenBank/DDBJ whole genome shotgun (WGS) entry which is preliminary data.</text>
</comment>
<feature type="non-terminal residue" evidence="1">
    <location>
        <position position="1"/>
    </location>
</feature>
<dbReference type="EMBL" id="BPLQ01001618">
    <property type="protein sequence ID" value="GIX83417.1"/>
    <property type="molecule type" value="Genomic_DNA"/>
</dbReference>
<reference evidence="1 2" key="1">
    <citation type="submission" date="2021-06" db="EMBL/GenBank/DDBJ databases">
        <title>Caerostris darwini draft genome.</title>
        <authorList>
            <person name="Kono N."/>
            <person name="Arakawa K."/>
        </authorList>
    </citation>
    <scope>NUCLEOTIDE SEQUENCE [LARGE SCALE GENOMIC DNA]</scope>
</reference>
<evidence type="ECO:0000313" key="2">
    <source>
        <dbReference type="Proteomes" id="UP001054837"/>
    </source>
</evidence>
<name>A0AAV4NF63_9ARAC</name>
<evidence type="ECO:0000313" key="1">
    <source>
        <dbReference type="EMBL" id="GIX83417.1"/>
    </source>
</evidence>